<reference evidence="11 12" key="1">
    <citation type="submission" date="2016-11" db="EMBL/GenBank/DDBJ databases">
        <authorList>
            <person name="Varghese N."/>
            <person name="Submissions S."/>
        </authorList>
    </citation>
    <scope>NUCLEOTIDE SEQUENCE [LARGE SCALE GENOMIC DNA]</scope>
    <source>
        <strain evidence="11 12">CGMCC 1.12174</strain>
        <strain evidence="10 13">DSM 26351</strain>
    </source>
</reference>
<name>A0A1M6T6P5_9FLAO</name>
<dbReference type="Proteomes" id="UP000198940">
    <property type="component" value="Unassembled WGS sequence"/>
</dbReference>
<comment type="cofactor">
    <cofactor evidence="8">
        <name>FMN</name>
        <dbReference type="ChEBI" id="CHEBI:58210"/>
    </cofactor>
    <text evidence="8">Binds 1 FMN per subunit.</text>
</comment>
<feature type="binding site" evidence="8">
    <location>
        <position position="40"/>
    </location>
    <ligand>
        <name>FMN</name>
        <dbReference type="ChEBI" id="CHEBI:58210"/>
        <note>ligand shared between dimeric partners</note>
    </ligand>
</feature>
<evidence type="ECO:0000256" key="8">
    <source>
        <dbReference type="PIRSR" id="PIRSR000232-1"/>
    </source>
</evidence>
<sequence>MIFDLIAKRRSIFPVQYNDKPIAKETLEKIVEAANWAPTHKKTEPWRFKVLTGKKKDEMGAFLSQKYQEVDPNPKQVTINKLQENPERSAAVIAICMQRDPKESLPEWEEIAATAMAVQNMWLCCTELGIGSYWSSPGLIKFMGEFFDLNEGEKCLGFFYMGYFDGEVIPSERIPITEKVEWLD</sequence>
<evidence type="ECO:0000256" key="7">
    <source>
        <dbReference type="PIRNR" id="PIRNR000232"/>
    </source>
</evidence>
<organism evidence="11 12">
    <name type="scientific">Flagellimonas taeanensis</name>
    <dbReference type="NCBI Taxonomy" id="1005926"/>
    <lineage>
        <taxon>Bacteria</taxon>
        <taxon>Pseudomonadati</taxon>
        <taxon>Bacteroidota</taxon>
        <taxon>Flavobacteriia</taxon>
        <taxon>Flavobacteriales</taxon>
        <taxon>Flavobacteriaceae</taxon>
        <taxon>Flagellimonas</taxon>
    </lineage>
</organism>
<proteinExistence type="inferred from homology"/>
<evidence type="ECO:0000313" key="13">
    <source>
        <dbReference type="Proteomes" id="UP000198940"/>
    </source>
</evidence>
<evidence type="ECO:0000256" key="5">
    <source>
        <dbReference type="ARBA" id="ARBA00023002"/>
    </source>
</evidence>
<evidence type="ECO:0000259" key="9">
    <source>
        <dbReference type="Pfam" id="PF00881"/>
    </source>
</evidence>
<evidence type="ECO:0000256" key="2">
    <source>
        <dbReference type="ARBA" id="ARBA00022630"/>
    </source>
</evidence>
<evidence type="ECO:0000313" key="10">
    <source>
        <dbReference type="EMBL" id="SFB85987.1"/>
    </source>
</evidence>
<feature type="binding site" description="in other chain" evidence="8">
    <location>
        <begin position="9"/>
        <end position="11"/>
    </location>
    <ligand>
        <name>FMN</name>
        <dbReference type="ChEBI" id="CHEBI:58210"/>
        <note>ligand shared between dimeric partners</note>
    </ligand>
</feature>
<dbReference type="EMBL" id="FOKU01000003">
    <property type="protein sequence ID" value="SFB85987.1"/>
    <property type="molecule type" value="Genomic_DNA"/>
</dbReference>
<dbReference type="InterPro" id="IPR000415">
    <property type="entry name" value="Nitroreductase-like"/>
</dbReference>
<evidence type="ECO:0000256" key="1">
    <source>
        <dbReference type="ARBA" id="ARBA00007118"/>
    </source>
</evidence>
<comment type="similarity">
    <text evidence="1 7">Belongs to the nitroreductase family.</text>
</comment>
<feature type="domain" description="Nitroreductase" evidence="9">
    <location>
        <begin position="6"/>
        <end position="163"/>
    </location>
</feature>
<dbReference type="EC" id="1.-.-.-" evidence="7"/>
<evidence type="ECO:0000256" key="3">
    <source>
        <dbReference type="ARBA" id="ARBA00022643"/>
    </source>
</evidence>
<keyword evidence="4 7" id="KW-0521">NADP</keyword>
<protein>
    <recommendedName>
        <fullName evidence="7">Putative NAD(P)H nitroreductase</fullName>
        <ecNumber evidence="7">1.-.-.-</ecNumber>
    </recommendedName>
</protein>
<feature type="binding site" description="in other chain" evidence="8">
    <location>
        <begin position="134"/>
        <end position="136"/>
    </location>
    <ligand>
        <name>FMN</name>
        <dbReference type="ChEBI" id="CHEBI:58210"/>
        <note>ligand shared between dimeric partners</note>
    </ligand>
</feature>
<keyword evidence="6 7" id="KW-0520">NAD</keyword>
<dbReference type="PIRSF" id="PIRSF000232">
    <property type="entry name" value="YdjA"/>
    <property type="match status" value="1"/>
</dbReference>
<dbReference type="STRING" id="1055723.SAMN05216293_1250"/>
<evidence type="ECO:0000256" key="4">
    <source>
        <dbReference type="ARBA" id="ARBA00022857"/>
    </source>
</evidence>
<evidence type="ECO:0000256" key="6">
    <source>
        <dbReference type="ARBA" id="ARBA00023027"/>
    </source>
</evidence>
<gene>
    <name evidence="10" type="ORF">SAMN04487891_10389</name>
    <name evidence="11" type="ORF">SAMN05216293_1250</name>
</gene>
<dbReference type="InterPro" id="IPR052530">
    <property type="entry name" value="NAD(P)H_nitroreductase"/>
</dbReference>
<keyword evidence="5 7" id="KW-0560">Oxidoreductase</keyword>
<accession>A0A1M6T6P5</accession>
<evidence type="ECO:0000313" key="11">
    <source>
        <dbReference type="EMBL" id="SHK52742.1"/>
    </source>
</evidence>
<dbReference type="Pfam" id="PF00881">
    <property type="entry name" value="Nitroreductase"/>
    <property type="match status" value="1"/>
</dbReference>
<dbReference type="GO" id="GO:0016491">
    <property type="term" value="F:oxidoreductase activity"/>
    <property type="evidence" value="ECO:0007669"/>
    <property type="project" value="UniProtKB-UniRule"/>
</dbReference>
<comment type="caution">
    <text evidence="11">The sequence shown here is derived from an EMBL/GenBank/DDBJ whole genome shotgun (WGS) entry which is preliminary data.</text>
</comment>
<dbReference type="OrthoDB" id="9804207at2"/>
<dbReference type="EMBL" id="FRAT01000003">
    <property type="protein sequence ID" value="SHK52742.1"/>
    <property type="molecule type" value="Genomic_DNA"/>
</dbReference>
<dbReference type="Gene3D" id="3.40.109.10">
    <property type="entry name" value="NADH Oxidase"/>
    <property type="match status" value="1"/>
</dbReference>
<dbReference type="PANTHER" id="PTHR43821:SF1">
    <property type="entry name" value="NAD(P)H NITROREDUCTASE YDJA-RELATED"/>
    <property type="match status" value="1"/>
</dbReference>
<dbReference type="SUPFAM" id="SSF55469">
    <property type="entry name" value="FMN-dependent nitroreductase-like"/>
    <property type="match status" value="1"/>
</dbReference>
<keyword evidence="13" id="KW-1185">Reference proteome</keyword>
<evidence type="ECO:0000313" key="12">
    <source>
        <dbReference type="Proteomes" id="UP000184031"/>
    </source>
</evidence>
<dbReference type="Proteomes" id="UP000184031">
    <property type="component" value="Unassembled WGS sequence"/>
</dbReference>
<dbReference type="RefSeq" id="WP_072878014.1">
    <property type="nucleotide sequence ID" value="NZ_FOKU01000003.1"/>
</dbReference>
<dbReference type="PANTHER" id="PTHR43821">
    <property type="entry name" value="NAD(P)H NITROREDUCTASE YDJA-RELATED"/>
    <property type="match status" value="1"/>
</dbReference>
<keyword evidence="3 7" id="KW-0288">FMN</keyword>
<dbReference type="AlphaFoldDB" id="A0A1M6T6P5"/>
<dbReference type="InterPro" id="IPR029479">
    <property type="entry name" value="Nitroreductase"/>
</dbReference>
<accession>A0A3A1NR61</accession>
<dbReference type="InterPro" id="IPR026021">
    <property type="entry name" value="YdjA-like"/>
</dbReference>
<dbReference type="CDD" id="cd02135">
    <property type="entry name" value="YdjA-like"/>
    <property type="match status" value="1"/>
</dbReference>
<keyword evidence="2 7" id="KW-0285">Flavoprotein</keyword>